<comment type="subcellular location">
    <subcellularLocation>
        <location evidence="1">Membrane</location>
        <topology evidence="1">Multi-pass membrane protein</topology>
    </subcellularLocation>
</comment>
<keyword evidence="4 8" id="KW-1133">Transmembrane helix</keyword>
<feature type="transmembrane region" description="Helical" evidence="8">
    <location>
        <begin position="496"/>
        <end position="514"/>
    </location>
</feature>
<reference evidence="10" key="1">
    <citation type="submission" date="2022-08" db="EMBL/GenBank/DDBJ databases">
        <authorList>
            <person name="Marques A."/>
        </authorList>
    </citation>
    <scope>NUCLEOTIDE SEQUENCE</scope>
    <source>
        <strain evidence="10">RhyPub2mFocal</strain>
        <tissue evidence="10">Leaves</tissue>
    </source>
</reference>
<dbReference type="PANTHER" id="PTHR24186">
    <property type="entry name" value="PROTEIN PHOSPHATASE 1 REGULATORY SUBUNIT"/>
    <property type="match status" value="1"/>
</dbReference>
<dbReference type="Gene3D" id="1.25.40.20">
    <property type="entry name" value="Ankyrin repeat-containing domain"/>
    <property type="match status" value="1"/>
</dbReference>
<evidence type="ECO:0000313" key="11">
    <source>
        <dbReference type="Proteomes" id="UP001140206"/>
    </source>
</evidence>
<keyword evidence="5 7" id="KW-0040">ANK repeat</keyword>
<evidence type="ECO:0000256" key="3">
    <source>
        <dbReference type="ARBA" id="ARBA00022737"/>
    </source>
</evidence>
<sequence>MDTWLLKAAVSGDSNELKKMVLQDPNVNFLGTTPQGSTCLHISSIFGHEEFFKEVLARNESLLSRVNSYGETPLIVSVKSGHISLATTLLEKYKERKLSEVILNSDINGDTALHHAIRHGHKNLALQLIKTEPNLSQRVNNYNESPMYIAVMRGFVDVFKQLWESDRSSHKGPYDDNALHAAVRNANIEIIEAIMKKRPELAKEKNKSGHTPIQYAVDRNQTSVISKMLQHDLSLGYLVNGNHEGNPLLVSAASRGHVDVATEIIKHCPDAPYQNRAGLTILHQAVLEGHIKYVEFILQNRQLDKLINMRDAYGKTALHYAVKNCNPKIVRALLDHQDIDVRIYDSEGTPAFWELIDAKDSAKSLNWNEVFMLMSKADEEATPYYDQVARKKIIVKSKQEIKSLTATYTKNTSLVAILIASITFAAAFTLPGGYSNNSGTEGLPVLVRKAAFKAFLISDTLAMCSSLAVAFICILTRWEDLKFLLYYISFTKKLMWFAYMATTVAFATGLYTVVEPCIPWLAILICILSIGLPFLTYLLGKWPTLKLYYRFKFNLAHIANLLDVV</sequence>
<name>A0AAV8CAH4_9POAL</name>
<dbReference type="Proteomes" id="UP001140206">
    <property type="component" value="Chromosome 5"/>
</dbReference>
<keyword evidence="6 8" id="KW-0472">Membrane</keyword>
<dbReference type="InterPro" id="IPR026961">
    <property type="entry name" value="PGG_dom"/>
</dbReference>
<evidence type="ECO:0000313" key="10">
    <source>
        <dbReference type="EMBL" id="KAJ4752281.1"/>
    </source>
</evidence>
<keyword evidence="3" id="KW-0677">Repeat</keyword>
<dbReference type="PROSITE" id="PS50088">
    <property type="entry name" value="ANK_REPEAT"/>
    <property type="match status" value="2"/>
</dbReference>
<dbReference type="GO" id="GO:0005886">
    <property type="term" value="C:plasma membrane"/>
    <property type="evidence" value="ECO:0007669"/>
    <property type="project" value="TreeGrafter"/>
</dbReference>
<evidence type="ECO:0000256" key="7">
    <source>
        <dbReference type="PROSITE-ProRule" id="PRU00023"/>
    </source>
</evidence>
<evidence type="ECO:0000259" key="9">
    <source>
        <dbReference type="Pfam" id="PF13962"/>
    </source>
</evidence>
<evidence type="ECO:0000256" key="5">
    <source>
        <dbReference type="ARBA" id="ARBA00023043"/>
    </source>
</evidence>
<evidence type="ECO:0000256" key="2">
    <source>
        <dbReference type="ARBA" id="ARBA00022692"/>
    </source>
</evidence>
<dbReference type="Pfam" id="PF12796">
    <property type="entry name" value="Ank_2"/>
    <property type="match status" value="3"/>
</dbReference>
<gene>
    <name evidence="10" type="ORF">LUZ62_086686</name>
</gene>
<feature type="transmembrane region" description="Helical" evidence="8">
    <location>
        <begin position="520"/>
        <end position="540"/>
    </location>
</feature>
<dbReference type="PROSITE" id="PS50297">
    <property type="entry name" value="ANK_REP_REGION"/>
    <property type="match status" value="1"/>
</dbReference>
<dbReference type="EMBL" id="JAMFTS010000005">
    <property type="protein sequence ID" value="KAJ4752281.1"/>
    <property type="molecule type" value="Genomic_DNA"/>
</dbReference>
<accession>A0AAV8CAH4</accession>
<feature type="repeat" description="ANK" evidence="7">
    <location>
        <begin position="313"/>
        <end position="336"/>
    </location>
</feature>
<keyword evidence="11" id="KW-1185">Reference proteome</keyword>
<feature type="repeat" description="ANK" evidence="7">
    <location>
        <begin position="108"/>
        <end position="140"/>
    </location>
</feature>
<dbReference type="InterPro" id="IPR002110">
    <property type="entry name" value="Ankyrin_rpt"/>
</dbReference>
<evidence type="ECO:0000256" key="4">
    <source>
        <dbReference type="ARBA" id="ARBA00022989"/>
    </source>
</evidence>
<feature type="transmembrane region" description="Helical" evidence="8">
    <location>
        <begin position="414"/>
        <end position="434"/>
    </location>
</feature>
<feature type="domain" description="PGG" evidence="9">
    <location>
        <begin position="408"/>
        <end position="513"/>
    </location>
</feature>
<feature type="transmembrane region" description="Helical" evidence="8">
    <location>
        <begin position="454"/>
        <end position="475"/>
    </location>
</feature>
<evidence type="ECO:0000256" key="1">
    <source>
        <dbReference type="ARBA" id="ARBA00004141"/>
    </source>
</evidence>
<comment type="caution">
    <text evidence="10">The sequence shown here is derived from an EMBL/GenBank/DDBJ whole genome shotgun (WGS) entry which is preliminary data.</text>
</comment>
<proteinExistence type="predicted"/>
<keyword evidence="2 8" id="KW-0812">Transmembrane</keyword>
<protein>
    <submittedName>
        <fullName evidence="10">Ankyrin repeat family protein</fullName>
    </submittedName>
</protein>
<dbReference type="InterPro" id="IPR036770">
    <property type="entry name" value="Ankyrin_rpt-contain_sf"/>
</dbReference>
<evidence type="ECO:0000256" key="6">
    <source>
        <dbReference type="ARBA" id="ARBA00023136"/>
    </source>
</evidence>
<dbReference type="PANTHER" id="PTHR24186:SF54">
    <property type="entry name" value="PGG DOMAIN-CONTAINING PROTEIN"/>
    <property type="match status" value="1"/>
</dbReference>
<dbReference type="Pfam" id="PF13962">
    <property type="entry name" value="PGG"/>
    <property type="match status" value="1"/>
</dbReference>
<evidence type="ECO:0000256" key="8">
    <source>
        <dbReference type="SAM" id="Phobius"/>
    </source>
</evidence>
<dbReference type="AlphaFoldDB" id="A0AAV8CAH4"/>
<organism evidence="10 11">
    <name type="scientific">Rhynchospora pubera</name>
    <dbReference type="NCBI Taxonomy" id="906938"/>
    <lineage>
        <taxon>Eukaryota</taxon>
        <taxon>Viridiplantae</taxon>
        <taxon>Streptophyta</taxon>
        <taxon>Embryophyta</taxon>
        <taxon>Tracheophyta</taxon>
        <taxon>Spermatophyta</taxon>
        <taxon>Magnoliopsida</taxon>
        <taxon>Liliopsida</taxon>
        <taxon>Poales</taxon>
        <taxon>Cyperaceae</taxon>
        <taxon>Cyperoideae</taxon>
        <taxon>Rhynchosporeae</taxon>
        <taxon>Rhynchospora</taxon>
    </lineage>
</organism>
<dbReference type="SMART" id="SM00248">
    <property type="entry name" value="ANK"/>
    <property type="match status" value="9"/>
</dbReference>
<dbReference type="SUPFAM" id="SSF48403">
    <property type="entry name" value="Ankyrin repeat"/>
    <property type="match status" value="1"/>
</dbReference>